<keyword evidence="3 10" id="KW-0963">Cytoplasm</keyword>
<dbReference type="GO" id="GO:0070475">
    <property type="term" value="P:rRNA base methylation"/>
    <property type="evidence" value="ECO:0007669"/>
    <property type="project" value="TreeGrafter"/>
</dbReference>
<reference evidence="13 14" key="1">
    <citation type="submission" date="2016-02" db="EMBL/GenBank/DDBJ databases">
        <title>Ulvibacter sp. LPB0005, isolated from Thais luteostoma.</title>
        <authorList>
            <person name="Shin S.-K."/>
            <person name="Yi H."/>
        </authorList>
    </citation>
    <scope>NUCLEOTIDE SEQUENCE [LARGE SCALE GENOMIC DNA]</scope>
    <source>
        <strain evidence="13 14">LPB0005</strain>
    </source>
</reference>
<evidence type="ECO:0000256" key="10">
    <source>
        <dbReference type="PIRNR" id="PIRNR015601"/>
    </source>
</evidence>
<comment type="catalytic activity">
    <reaction evidence="9 10">
        <text>uridine(1498) in 16S rRNA + S-adenosyl-L-methionine = N(3)-methyluridine(1498) in 16S rRNA + S-adenosyl-L-homocysteine + H(+)</text>
        <dbReference type="Rhea" id="RHEA:42920"/>
        <dbReference type="Rhea" id="RHEA-COMP:10283"/>
        <dbReference type="Rhea" id="RHEA-COMP:10284"/>
        <dbReference type="ChEBI" id="CHEBI:15378"/>
        <dbReference type="ChEBI" id="CHEBI:57856"/>
        <dbReference type="ChEBI" id="CHEBI:59789"/>
        <dbReference type="ChEBI" id="CHEBI:65315"/>
        <dbReference type="ChEBI" id="CHEBI:74502"/>
        <dbReference type="EC" id="2.1.1.193"/>
    </reaction>
</comment>
<protein>
    <recommendedName>
        <fullName evidence="10">Ribosomal RNA small subunit methyltransferase E</fullName>
        <ecNumber evidence="10">2.1.1.193</ecNumber>
    </recommendedName>
</protein>
<feature type="domain" description="Ribosomal RNA small subunit methyltransferase E PUA-like" evidence="12">
    <location>
        <begin position="19"/>
        <end position="65"/>
    </location>
</feature>
<evidence type="ECO:0000256" key="1">
    <source>
        <dbReference type="ARBA" id="ARBA00004496"/>
    </source>
</evidence>
<dbReference type="InterPro" id="IPR029028">
    <property type="entry name" value="Alpha/beta_knot_MTases"/>
</dbReference>
<dbReference type="CDD" id="cd18084">
    <property type="entry name" value="RsmE-like"/>
    <property type="match status" value="1"/>
</dbReference>
<evidence type="ECO:0000256" key="9">
    <source>
        <dbReference type="ARBA" id="ARBA00047944"/>
    </source>
</evidence>
<dbReference type="OrthoDB" id="9815641at2"/>
<name>A0A167GV34_9FLAO</name>
<dbReference type="Proteomes" id="UP000077013">
    <property type="component" value="Unassembled WGS sequence"/>
</dbReference>
<dbReference type="InterPro" id="IPR046886">
    <property type="entry name" value="RsmE_MTase_dom"/>
</dbReference>
<dbReference type="EMBL" id="LRXL01000045">
    <property type="protein sequence ID" value="OAB77934.1"/>
    <property type="molecule type" value="Genomic_DNA"/>
</dbReference>
<evidence type="ECO:0000256" key="2">
    <source>
        <dbReference type="ARBA" id="ARBA00005528"/>
    </source>
</evidence>
<dbReference type="RefSeq" id="WP_068592627.1">
    <property type="nucleotide sequence ID" value="NZ_LRXL01000045.1"/>
</dbReference>
<dbReference type="InterPro" id="IPR015947">
    <property type="entry name" value="PUA-like_sf"/>
</dbReference>
<dbReference type="GO" id="GO:0070042">
    <property type="term" value="F:rRNA (uridine-N3-)-methyltransferase activity"/>
    <property type="evidence" value="ECO:0007669"/>
    <property type="project" value="TreeGrafter"/>
</dbReference>
<proteinExistence type="inferred from homology"/>
<dbReference type="GO" id="GO:0005737">
    <property type="term" value="C:cytoplasm"/>
    <property type="evidence" value="ECO:0007669"/>
    <property type="project" value="UniProtKB-SubCell"/>
</dbReference>
<keyword evidence="4 10" id="KW-0698">rRNA processing</keyword>
<dbReference type="Pfam" id="PF20260">
    <property type="entry name" value="PUA_4"/>
    <property type="match status" value="1"/>
</dbReference>
<evidence type="ECO:0000259" key="12">
    <source>
        <dbReference type="Pfam" id="PF20260"/>
    </source>
</evidence>
<evidence type="ECO:0000313" key="14">
    <source>
        <dbReference type="Proteomes" id="UP000077013"/>
    </source>
</evidence>
<keyword evidence="5 10" id="KW-0489">Methyltransferase</keyword>
<evidence type="ECO:0000259" key="11">
    <source>
        <dbReference type="Pfam" id="PF04452"/>
    </source>
</evidence>
<dbReference type="AlphaFoldDB" id="A0A167GV34"/>
<dbReference type="STRING" id="1763537.ULVI_10605"/>
<dbReference type="PANTHER" id="PTHR30027">
    <property type="entry name" value="RIBOSOMAL RNA SMALL SUBUNIT METHYLTRANSFERASE E"/>
    <property type="match status" value="1"/>
</dbReference>
<evidence type="ECO:0000256" key="5">
    <source>
        <dbReference type="ARBA" id="ARBA00022603"/>
    </source>
</evidence>
<dbReference type="Gene3D" id="2.40.240.20">
    <property type="entry name" value="Hypothetical PUA domain-like, domain 1"/>
    <property type="match status" value="1"/>
</dbReference>
<dbReference type="SUPFAM" id="SSF88697">
    <property type="entry name" value="PUA domain-like"/>
    <property type="match status" value="1"/>
</dbReference>
<evidence type="ECO:0000313" key="13">
    <source>
        <dbReference type="EMBL" id="OAB77934.1"/>
    </source>
</evidence>
<organism evidence="13 14">
    <name type="scientific">Cochleicola gelatinilyticus</name>
    <dbReference type="NCBI Taxonomy" id="1763537"/>
    <lineage>
        <taxon>Bacteria</taxon>
        <taxon>Pseudomonadati</taxon>
        <taxon>Bacteroidota</taxon>
        <taxon>Flavobacteriia</taxon>
        <taxon>Flavobacteriales</taxon>
        <taxon>Flavobacteriaceae</taxon>
        <taxon>Cochleicola</taxon>
    </lineage>
</organism>
<dbReference type="Gene3D" id="3.40.1280.10">
    <property type="match status" value="1"/>
</dbReference>
<evidence type="ECO:0000256" key="3">
    <source>
        <dbReference type="ARBA" id="ARBA00022490"/>
    </source>
</evidence>
<evidence type="ECO:0000256" key="7">
    <source>
        <dbReference type="ARBA" id="ARBA00022691"/>
    </source>
</evidence>
<keyword evidence="14" id="KW-1185">Reference proteome</keyword>
<comment type="caution">
    <text evidence="13">The sequence shown here is derived from an EMBL/GenBank/DDBJ whole genome shotgun (WGS) entry which is preliminary data.</text>
</comment>
<sequence length="235" mass="26519">MNLFYTPHTKETDTEIVFEKEESRHLGKVLRKKEGDRIHCTNGSGFFFEVELISVHQKQCVAKILKAEKQAPLPYSLHMAVAPTKLNDRFEWFLEKATEIGITEITPIICDHSERKVIKPERYEKILVSAMKQSLKAYLPKLNEAIPLEKFLAISDKETLSCIAHCEETNKKSFKSQLRPKTSVVILIGPEGDFSTSEIENAIASNFIPVSLGNSRLRTETAAVVACHSVAFVNE</sequence>
<dbReference type="EC" id="2.1.1.193" evidence="10"/>
<feature type="domain" description="Ribosomal RNA small subunit methyltransferase E methyltransferase" evidence="11">
    <location>
        <begin position="72"/>
        <end position="229"/>
    </location>
</feature>
<dbReference type="NCBIfam" id="TIGR00046">
    <property type="entry name" value="RsmE family RNA methyltransferase"/>
    <property type="match status" value="1"/>
</dbReference>
<dbReference type="PIRSF" id="PIRSF015601">
    <property type="entry name" value="MTase_slr0722"/>
    <property type="match status" value="1"/>
</dbReference>
<evidence type="ECO:0000256" key="8">
    <source>
        <dbReference type="ARBA" id="ARBA00025699"/>
    </source>
</evidence>
<dbReference type="Pfam" id="PF04452">
    <property type="entry name" value="Methyltrans_RNA"/>
    <property type="match status" value="1"/>
</dbReference>
<evidence type="ECO:0000256" key="4">
    <source>
        <dbReference type="ARBA" id="ARBA00022552"/>
    </source>
</evidence>
<dbReference type="InterPro" id="IPR046887">
    <property type="entry name" value="RsmE_PUA-like"/>
</dbReference>
<comment type="function">
    <text evidence="8 10">Specifically methylates the N3 position of the uracil ring of uridine 1498 (m3U1498) in 16S rRNA. Acts on the fully assembled 30S ribosomal subunit.</text>
</comment>
<dbReference type="PANTHER" id="PTHR30027:SF3">
    <property type="entry name" value="16S RRNA (URACIL(1498)-N(3))-METHYLTRANSFERASE"/>
    <property type="match status" value="1"/>
</dbReference>
<dbReference type="InterPro" id="IPR006700">
    <property type="entry name" value="RsmE"/>
</dbReference>
<dbReference type="SUPFAM" id="SSF75217">
    <property type="entry name" value="alpha/beta knot"/>
    <property type="match status" value="1"/>
</dbReference>
<comment type="similarity">
    <text evidence="2 10">Belongs to the RNA methyltransferase RsmE family.</text>
</comment>
<dbReference type="InterPro" id="IPR029026">
    <property type="entry name" value="tRNA_m1G_MTases_N"/>
</dbReference>
<keyword evidence="7 10" id="KW-0949">S-adenosyl-L-methionine</keyword>
<evidence type="ECO:0000256" key="6">
    <source>
        <dbReference type="ARBA" id="ARBA00022679"/>
    </source>
</evidence>
<gene>
    <name evidence="13" type="ORF">ULVI_10605</name>
</gene>
<dbReference type="NCBIfam" id="NF008702">
    <property type="entry name" value="PRK11713.6-1"/>
    <property type="match status" value="1"/>
</dbReference>
<comment type="subcellular location">
    <subcellularLocation>
        <location evidence="1 10">Cytoplasm</location>
    </subcellularLocation>
</comment>
<keyword evidence="6 10" id="KW-0808">Transferase</keyword>
<accession>A0A167GV34</accession>